<reference evidence="1" key="1">
    <citation type="submission" date="2021-06" db="EMBL/GenBank/DDBJ databases">
        <authorList>
            <person name="Kallberg Y."/>
            <person name="Tangrot J."/>
            <person name="Rosling A."/>
        </authorList>
    </citation>
    <scope>NUCLEOTIDE SEQUENCE</scope>
    <source>
        <strain evidence="1">MA461A</strain>
    </source>
</reference>
<dbReference type="EMBL" id="CAJVQC010032641">
    <property type="protein sequence ID" value="CAG8751644.1"/>
    <property type="molecule type" value="Genomic_DNA"/>
</dbReference>
<organism evidence="1 2">
    <name type="scientific">Racocetra persica</name>
    <dbReference type="NCBI Taxonomy" id="160502"/>
    <lineage>
        <taxon>Eukaryota</taxon>
        <taxon>Fungi</taxon>
        <taxon>Fungi incertae sedis</taxon>
        <taxon>Mucoromycota</taxon>
        <taxon>Glomeromycotina</taxon>
        <taxon>Glomeromycetes</taxon>
        <taxon>Diversisporales</taxon>
        <taxon>Gigasporaceae</taxon>
        <taxon>Racocetra</taxon>
    </lineage>
</organism>
<dbReference type="Proteomes" id="UP000789920">
    <property type="component" value="Unassembled WGS sequence"/>
</dbReference>
<accession>A0ACA9QGW0</accession>
<name>A0ACA9QGW0_9GLOM</name>
<protein>
    <submittedName>
        <fullName evidence="1">5576_t:CDS:1</fullName>
    </submittedName>
</protein>
<evidence type="ECO:0000313" key="2">
    <source>
        <dbReference type="Proteomes" id="UP000789920"/>
    </source>
</evidence>
<comment type="caution">
    <text evidence="1">The sequence shown here is derived from an EMBL/GenBank/DDBJ whole genome shotgun (WGS) entry which is preliminary data.</text>
</comment>
<sequence length="76" mass="8641">MKIKNGDIQIIDYSEFSEINEIGRGGHGTVYSAEYGGTKIAIKDLRHTDIRTIVNELKQHMTVNDNENFIRFLGIT</sequence>
<keyword evidence="2" id="KW-1185">Reference proteome</keyword>
<feature type="non-terminal residue" evidence="1">
    <location>
        <position position="76"/>
    </location>
</feature>
<proteinExistence type="predicted"/>
<gene>
    <name evidence="1" type="ORF">RPERSI_LOCUS14248</name>
</gene>
<evidence type="ECO:0000313" key="1">
    <source>
        <dbReference type="EMBL" id="CAG8751644.1"/>
    </source>
</evidence>